<sequence length="152" mass="17620">MNGLIFRNITECPGIQETVAGWLWGFWGNPRNFEFYRSLVAHGKDNDIPLVYVAFLDGAPAGAVALLRADLFSRQDLFPWMADLFVLPEYRSRGIGSSLQDFIIEKAKALGYREIYLYTPLKGYYEKKGWKYMGDEMDRDGEMVRIYRKDII</sequence>
<dbReference type="AlphaFoldDB" id="D1YZP2"/>
<evidence type="ECO:0000259" key="1">
    <source>
        <dbReference type="PROSITE" id="PS51186"/>
    </source>
</evidence>
<dbReference type="InterPro" id="IPR016181">
    <property type="entry name" value="Acyl_CoA_acyltransferase"/>
</dbReference>
<feature type="domain" description="N-acetyltransferase" evidence="1">
    <location>
        <begin position="4"/>
        <end position="152"/>
    </location>
</feature>
<dbReference type="GeneID" id="8681730"/>
<evidence type="ECO:0000313" key="3">
    <source>
        <dbReference type="Proteomes" id="UP000001882"/>
    </source>
</evidence>
<dbReference type="InterPro" id="IPR000182">
    <property type="entry name" value="GNAT_dom"/>
</dbReference>
<dbReference type="Pfam" id="PF00583">
    <property type="entry name" value="Acetyltransf_1"/>
    <property type="match status" value="1"/>
</dbReference>
<dbReference type="KEGG" id="mpd:MCP_1842"/>
<evidence type="ECO:0000313" key="2">
    <source>
        <dbReference type="EMBL" id="BAI61914.1"/>
    </source>
</evidence>
<dbReference type="Proteomes" id="UP000001882">
    <property type="component" value="Chromosome"/>
</dbReference>
<keyword evidence="3" id="KW-1185">Reference proteome</keyword>
<dbReference type="Gene3D" id="3.40.630.30">
    <property type="match status" value="1"/>
</dbReference>
<dbReference type="PROSITE" id="PS51186">
    <property type="entry name" value="GNAT"/>
    <property type="match status" value="1"/>
</dbReference>
<protein>
    <submittedName>
        <fullName evidence="2">GCN5-related N-acetyltransferase family protein</fullName>
    </submittedName>
</protein>
<name>D1YZP2_METPS</name>
<dbReference type="STRING" id="304371.MCP_1842"/>
<proteinExistence type="predicted"/>
<gene>
    <name evidence="2" type="ordered locus">MCP_1842</name>
</gene>
<accession>D1YZP2</accession>
<dbReference type="OrthoDB" id="43754at2157"/>
<reference evidence="3" key="3">
    <citation type="journal article" date="2011" name="PLoS ONE">
        <title>Genome sequence of a mesophilic hydrogenotrophic methanogen Methanocella paludicola, the first cultivated representative of the order Methanocellales.</title>
        <authorList>
            <person name="Sakai S."/>
            <person name="Takaki Y."/>
            <person name="Shimamura S."/>
            <person name="Sekine M."/>
            <person name="Tajima T."/>
            <person name="Kosugi H."/>
            <person name="Ichikawa N."/>
            <person name="Tasumi E."/>
            <person name="Hiraki A.T."/>
            <person name="Shimizu A."/>
            <person name="Kato Y."/>
            <person name="Nishiko R."/>
            <person name="Mori K."/>
            <person name="Fujita N."/>
            <person name="Imachi H."/>
            <person name="Takai K."/>
        </authorList>
    </citation>
    <scope>NUCLEOTIDE SEQUENCE [LARGE SCALE GENOMIC DNA]</scope>
    <source>
        <strain evidence="3">DSM 17711 / JCM 13418 / NBRC 101707 / SANAE</strain>
    </source>
</reference>
<dbReference type="eggNOG" id="arCOG00826">
    <property type="taxonomic scope" value="Archaea"/>
</dbReference>
<dbReference type="CDD" id="cd04301">
    <property type="entry name" value="NAT_SF"/>
    <property type="match status" value="1"/>
</dbReference>
<organism evidence="2 3">
    <name type="scientific">Methanocella paludicola (strain DSM 17711 / JCM 13418 / NBRC 101707 / SANAE)</name>
    <dbReference type="NCBI Taxonomy" id="304371"/>
    <lineage>
        <taxon>Archaea</taxon>
        <taxon>Methanobacteriati</taxon>
        <taxon>Methanobacteriota</taxon>
        <taxon>Stenosarchaea group</taxon>
        <taxon>Methanomicrobia</taxon>
        <taxon>Methanocellales</taxon>
        <taxon>Methanocellaceae</taxon>
        <taxon>Methanocella</taxon>
    </lineage>
</organism>
<dbReference type="EMBL" id="AP011532">
    <property type="protein sequence ID" value="BAI61914.1"/>
    <property type="molecule type" value="Genomic_DNA"/>
</dbReference>
<reference evidence="2 3" key="1">
    <citation type="journal article" date="2007" name="Appl. Environ. Microbiol.">
        <title>Isolation of key methanogens for global methane emission from rice paddy fields: a novel isolate affiliated with the clone cluster rice cluster I.</title>
        <authorList>
            <person name="Sakai S."/>
            <person name="Imachi H."/>
            <person name="Sekiguchi Y."/>
            <person name="Ohashi A."/>
            <person name="Harada H."/>
            <person name="Kamagata Y."/>
        </authorList>
    </citation>
    <scope>NUCLEOTIDE SEQUENCE [LARGE SCALE GENOMIC DNA]</scope>
    <source>
        <strain evidence="3">DSM 17711 / JCM 13418 / NBRC 101707 / SANAE</strain>
    </source>
</reference>
<dbReference type="GO" id="GO:0016747">
    <property type="term" value="F:acyltransferase activity, transferring groups other than amino-acyl groups"/>
    <property type="evidence" value="ECO:0007669"/>
    <property type="project" value="InterPro"/>
</dbReference>
<dbReference type="InParanoid" id="D1YZP2"/>
<dbReference type="SUPFAM" id="SSF55729">
    <property type="entry name" value="Acyl-CoA N-acyltransferases (Nat)"/>
    <property type="match status" value="1"/>
</dbReference>
<dbReference type="RefSeq" id="WP_012900591.1">
    <property type="nucleotide sequence ID" value="NC_013665.1"/>
</dbReference>
<reference evidence="2 3" key="2">
    <citation type="journal article" date="2008" name="Int. J. Syst. Evol. Microbiol.">
        <title>Methanocella paludicola gen. nov., sp. nov., a methane-producing archaeon, the first isolate of the lineage 'Rice Cluster I', and proposal of the new archaeal order Methanocellales ord. nov.</title>
        <authorList>
            <person name="Sakai S."/>
            <person name="Imachi H."/>
            <person name="Hanada S."/>
            <person name="Ohashi A."/>
            <person name="Harada H."/>
            <person name="Kamagata Y."/>
        </authorList>
    </citation>
    <scope>NUCLEOTIDE SEQUENCE [LARGE SCALE GENOMIC DNA]</scope>
    <source>
        <strain evidence="3">DSM 17711 / JCM 13418 / NBRC 101707 / SANAE</strain>
    </source>
</reference>